<protein>
    <submittedName>
        <fullName evidence="2">Uncharacterized protein</fullName>
    </submittedName>
</protein>
<keyword evidence="3" id="KW-1185">Reference proteome</keyword>
<keyword evidence="1" id="KW-0472">Membrane</keyword>
<evidence type="ECO:0000256" key="1">
    <source>
        <dbReference type="SAM" id="Phobius"/>
    </source>
</evidence>
<dbReference type="EMBL" id="AFVZ01000001">
    <property type="protein sequence ID" value="EHN59364.1"/>
    <property type="molecule type" value="Genomic_DNA"/>
</dbReference>
<reference evidence="2 3" key="1">
    <citation type="journal article" date="2012" name="PLoS ONE">
        <title>Functional divergence in the genus oenococcus as predicted by genome sequencing of the newly-described species, Oenococcus kitaharae.</title>
        <authorList>
            <person name="Borneman A.R."/>
            <person name="McCarthy J.M."/>
            <person name="Chambers P.J."/>
            <person name="Bartowsky E.J."/>
        </authorList>
    </citation>
    <scope>NUCLEOTIDE SEQUENCE [LARGE SCALE GENOMIC DNA]</scope>
    <source>
        <strain evidence="3">DSM17330</strain>
    </source>
</reference>
<feature type="transmembrane region" description="Helical" evidence="1">
    <location>
        <begin position="6"/>
        <end position="28"/>
    </location>
</feature>
<dbReference type="OrthoDB" id="9942314at2"/>
<keyword evidence="1" id="KW-0812">Transmembrane</keyword>
<dbReference type="RefSeq" id="WP_007746236.1">
    <property type="nucleotide sequence ID" value="NZ_CM001398.1"/>
</dbReference>
<accession>G9WGV6</accession>
<feature type="transmembrane region" description="Helical" evidence="1">
    <location>
        <begin position="37"/>
        <end position="56"/>
    </location>
</feature>
<keyword evidence="1" id="KW-1133">Transmembrane helix</keyword>
<proteinExistence type="predicted"/>
<dbReference type="HOGENOM" id="CLU_1239131_0_0_9"/>
<organism evidence="2 3">
    <name type="scientific">Oenococcus kitaharae DSM 17330</name>
    <dbReference type="NCBI Taxonomy" id="1045004"/>
    <lineage>
        <taxon>Bacteria</taxon>
        <taxon>Bacillati</taxon>
        <taxon>Bacillota</taxon>
        <taxon>Bacilli</taxon>
        <taxon>Lactobacillales</taxon>
        <taxon>Lactobacillaceae</taxon>
        <taxon>Oenococcus</taxon>
    </lineage>
</organism>
<sequence>MKSVFLLCVIIASISLVLFVVSGILLILKKFRTVSKIVLFLSPILLIFAVFGGWAANNQYQANLRQARIAREKQDRKAAIKESSSYKADVLASGYLAGSEIEKSGSYIYGKWQNYFNDDNADYNSDGITKVVNAAVSDQSSNLSKAQAKISSIEDDVSKIRLIYDKYPHVTRIASNYSSSKKMLNLLNKFYDNCSNPVGTYNGWTDKYNSLDSDLGNLLKSDY</sequence>
<comment type="caution">
    <text evidence="2">The sequence shown here is derived from an EMBL/GenBank/DDBJ whole genome shotgun (WGS) entry which is preliminary data.</text>
</comment>
<evidence type="ECO:0000313" key="3">
    <source>
        <dbReference type="Proteomes" id="UP000004959"/>
    </source>
</evidence>
<name>G9WGV6_9LACO</name>
<dbReference type="PATRIC" id="fig|1045004.4.peg.1256"/>
<evidence type="ECO:0000313" key="2">
    <source>
        <dbReference type="EMBL" id="EHN59364.1"/>
    </source>
</evidence>
<dbReference type="Proteomes" id="UP000004959">
    <property type="component" value="Chromosome"/>
</dbReference>
<dbReference type="AlphaFoldDB" id="G9WGV6"/>
<gene>
    <name evidence="2" type="ORF">OKIT_1281</name>
</gene>